<name>A0ABU5JZE4_9BACI</name>
<proteinExistence type="predicted"/>
<accession>A0ABU5JZE4</accession>
<dbReference type="RefSeq" id="WP_374218189.1">
    <property type="nucleotide sequence ID" value="NZ_JAXOVW010000033.1"/>
</dbReference>
<dbReference type="EMBL" id="JAXOVW010000033">
    <property type="protein sequence ID" value="MDZ5608442.1"/>
    <property type="molecule type" value="Genomic_DNA"/>
</dbReference>
<protein>
    <submittedName>
        <fullName evidence="1">Uncharacterized protein</fullName>
    </submittedName>
</protein>
<organism evidence="1 2">
    <name type="scientific">Bacillus bingmayongensis</name>
    <dbReference type="NCBI Taxonomy" id="1150157"/>
    <lineage>
        <taxon>Bacteria</taxon>
        <taxon>Bacillati</taxon>
        <taxon>Bacillota</taxon>
        <taxon>Bacilli</taxon>
        <taxon>Bacillales</taxon>
        <taxon>Bacillaceae</taxon>
        <taxon>Bacillus</taxon>
    </lineage>
</organism>
<sequence length="63" mass="7181">MCACNGKGVIYTEPFKGAVKIESCSCEIAQLQEATYPDRWESWLQYSEMEMRKVEAKAQQQAS</sequence>
<gene>
    <name evidence="1" type="ORF">U2I54_15400</name>
</gene>
<comment type="caution">
    <text evidence="1">The sequence shown here is derived from an EMBL/GenBank/DDBJ whole genome shotgun (WGS) entry which is preliminary data.</text>
</comment>
<reference evidence="2" key="1">
    <citation type="submission" date="2023-11" db="EMBL/GenBank/DDBJ databases">
        <title>Genome Sequence of Bacillus pseudomycoides stain BUPM19.</title>
        <authorList>
            <person name="Farhat A."/>
        </authorList>
    </citation>
    <scope>NUCLEOTIDE SEQUENCE [LARGE SCALE GENOMIC DNA]</scope>
    <source>
        <strain evidence="2">BUPM19</strain>
    </source>
</reference>
<evidence type="ECO:0000313" key="1">
    <source>
        <dbReference type="EMBL" id="MDZ5608442.1"/>
    </source>
</evidence>
<evidence type="ECO:0000313" key="2">
    <source>
        <dbReference type="Proteomes" id="UP001291930"/>
    </source>
</evidence>
<dbReference type="Proteomes" id="UP001291930">
    <property type="component" value="Unassembled WGS sequence"/>
</dbReference>
<keyword evidence="2" id="KW-1185">Reference proteome</keyword>